<dbReference type="AlphaFoldDB" id="A0A419SGP2"/>
<evidence type="ECO:0000256" key="2">
    <source>
        <dbReference type="ARBA" id="ARBA00001946"/>
    </source>
</evidence>
<evidence type="ECO:0000256" key="1">
    <source>
        <dbReference type="ARBA" id="ARBA00001936"/>
    </source>
</evidence>
<evidence type="ECO:0000256" key="6">
    <source>
        <dbReference type="ARBA" id="ARBA00023211"/>
    </source>
</evidence>
<comment type="caution">
    <text evidence="8">The sequence shown here is derived from an EMBL/GenBank/DDBJ whole genome shotgun (WGS) entry which is preliminary data.</text>
</comment>
<organism evidence="8 9">
    <name type="scientific">Ammoniphilus oxalaticus</name>
    <dbReference type="NCBI Taxonomy" id="66863"/>
    <lineage>
        <taxon>Bacteria</taxon>
        <taxon>Bacillati</taxon>
        <taxon>Bacillota</taxon>
        <taxon>Bacilli</taxon>
        <taxon>Bacillales</taxon>
        <taxon>Paenibacillaceae</taxon>
        <taxon>Aneurinibacillus group</taxon>
        <taxon>Ammoniphilus</taxon>
    </lineage>
</organism>
<feature type="domain" description="Nudix hydrolase" evidence="7">
    <location>
        <begin position="3"/>
        <end position="226"/>
    </location>
</feature>
<comment type="cofactor">
    <cofactor evidence="1">
        <name>Mn(2+)</name>
        <dbReference type="ChEBI" id="CHEBI:29035"/>
    </cofactor>
</comment>
<accession>A0A419SGP2</accession>
<keyword evidence="3" id="KW-0479">Metal-binding</keyword>
<protein>
    <recommendedName>
        <fullName evidence="7">Nudix hydrolase domain-containing protein</fullName>
    </recommendedName>
</protein>
<dbReference type="GO" id="GO:0046872">
    <property type="term" value="F:metal ion binding"/>
    <property type="evidence" value="ECO:0007669"/>
    <property type="project" value="UniProtKB-KW"/>
</dbReference>
<dbReference type="EMBL" id="MCHY01000009">
    <property type="protein sequence ID" value="RKD22971.1"/>
    <property type="molecule type" value="Genomic_DNA"/>
</dbReference>
<keyword evidence="6" id="KW-0464">Manganese</keyword>
<sequence length="243" mass="27699">MVKIRHASTVILARKNSLTDPSFQIYLMKRPKTMQTFQSYTVFPGGMLEAQDERPEWKHYFHNCINTHLLLPERSDSPVRAFSESNQGQIPELPYVVAAIREVFEETGILLCQWNRESQAVKFQSGHDPALRNYRKALLTKELTFLEMVKQLDLQFDAAQLTYIGRRVTPPPKSFCFDANVYLTIVPAGAVSAPSREAVSDEWLEPAVALQLARQREIVCAPATIECFVALQSLEKPIETLWD</sequence>
<dbReference type="Proteomes" id="UP000284219">
    <property type="component" value="Unassembled WGS sequence"/>
</dbReference>
<proteinExistence type="predicted"/>
<evidence type="ECO:0000259" key="7">
    <source>
        <dbReference type="PROSITE" id="PS51462"/>
    </source>
</evidence>
<keyword evidence="4" id="KW-0378">Hydrolase</keyword>
<evidence type="ECO:0000256" key="5">
    <source>
        <dbReference type="ARBA" id="ARBA00022842"/>
    </source>
</evidence>
<dbReference type="PANTHER" id="PTHR12318">
    <property type="entry name" value="TESTOSTERONE-REGULATED PROTEIN RP2"/>
    <property type="match status" value="1"/>
</dbReference>
<dbReference type="GO" id="GO:0016818">
    <property type="term" value="F:hydrolase activity, acting on acid anhydrides, in phosphorus-containing anhydrides"/>
    <property type="evidence" value="ECO:0007669"/>
    <property type="project" value="InterPro"/>
</dbReference>
<comment type="cofactor">
    <cofactor evidence="2">
        <name>Mg(2+)</name>
        <dbReference type="ChEBI" id="CHEBI:18420"/>
    </cofactor>
</comment>
<dbReference type="Gene3D" id="3.90.79.10">
    <property type="entry name" value="Nucleoside Triphosphate Pyrophosphohydrolase"/>
    <property type="match status" value="1"/>
</dbReference>
<dbReference type="InterPro" id="IPR039121">
    <property type="entry name" value="NUDT19"/>
</dbReference>
<keyword evidence="5" id="KW-0460">Magnesium</keyword>
<evidence type="ECO:0000313" key="8">
    <source>
        <dbReference type="EMBL" id="RKD22971.1"/>
    </source>
</evidence>
<evidence type="ECO:0000313" key="9">
    <source>
        <dbReference type="Proteomes" id="UP000284219"/>
    </source>
</evidence>
<evidence type="ECO:0000256" key="4">
    <source>
        <dbReference type="ARBA" id="ARBA00022801"/>
    </source>
</evidence>
<dbReference type="InterPro" id="IPR015797">
    <property type="entry name" value="NUDIX_hydrolase-like_dom_sf"/>
</dbReference>
<gene>
    <name evidence="8" type="ORF">BEP19_12125</name>
</gene>
<dbReference type="SUPFAM" id="SSF55811">
    <property type="entry name" value="Nudix"/>
    <property type="match status" value="1"/>
</dbReference>
<reference evidence="8 9" key="1">
    <citation type="submission" date="2016-08" db="EMBL/GenBank/DDBJ databases">
        <title>Novel Firmicute Genomes.</title>
        <authorList>
            <person name="Poppleton D.I."/>
            <person name="Gribaldo S."/>
        </authorList>
    </citation>
    <scope>NUCLEOTIDE SEQUENCE [LARGE SCALE GENOMIC DNA]</scope>
    <source>
        <strain evidence="8 9">RAOx-1</strain>
    </source>
</reference>
<dbReference type="InterPro" id="IPR000086">
    <property type="entry name" value="NUDIX_hydrolase_dom"/>
</dbReference>
<evidence type="ECO:0000256" key="3">
    <source>
        <dbReference type="ARBA" id="ARBA00022723"/>
    </source>
</evidence>
<dbReference type="PANTHER" id="PTHR12318:SF0">
    <property type="entry name" value="ACYL-COENZYME A DIPHOSPHATASE NUDT19"/>
    <property type="match status" value="1"/>
</dbReference>
<dbReference type="PROSITE" id="PS51462">
    <property type="entry name" value="NUDIX"/>
    <property type="match status" value="1"/>
</dbReference>
<name>A0A419SGP2_9BACL</name>
<keyword evidence="9" id="KW-1185">Reference proteome</keyword>